<dbReference type="PROSITE" id="PS51257">
    <property type="entry name" value="PROKAR_LIPOPROTEIN"/>
    <property type="match status" value="1"/>
</dbReference>
<dbReference type="Proteomes" id="UP000245423">
    <property type="component" value="Chromosome 1"/>
</dbReference>
<evidence type="ECO:0000313" key="2">
    <source>
        <dbReference type="Proteomes" id="UP000245423"/>
    </source>
</evidence>
<name>M1Z1P5_9FIRM</name>
<accession>M1Z1P5</accession>
<dbReference type="OrthoDB" id="2662747at2"/>
<dbReference type="HOGENOM" id="CLU_2069078_0_0_9"/>
<organism evidence="1 2">
    <name type="scientific">[Clostridium] ultunense Esp</name>
    <dbReference type="NCBI Taxonomy" id="1288971"/>
    <lineage>
        <taxon>Bacteria</taxon>
        <taxon>Bacillati</taxon>
        <taxon>Bacillota</taxon>
        <taxon>Tissierellia</taxon>
        <taxon>Tissierellales</taxon>
        <taxon>Tepidimicrobiaceae</taxon>
        <taxon>Schnuerera</taxon>
    </lineage>
</organism>
<protein>
    <recommendedName>
        <fullName evidence="3">DUF3221 domain-containing protein</fullName>
    </recommendedName>
</protein>
<evidence type="ECO:0000313" key="1">
    <source>
        <dbReference type="EMBL" id="SHD77767.1"/>
    </source>
</evidence>
<evidence type="ECO:0008006" key="3">
    <source>
        <dbReference type="Google" id="ProtNLM"/>
    </source>
</evidence>
<keyword evidence="2" id="KW-1185">Reference proteome</keyword>
<dbReference type="AlphaFoldDB" id="M1Z1P5"/>
<reference evidence="1 2" key="1">
    <citation type="submission" date="2016-11" db="EMBL/GenBank/DDBJ databases">
        <authorList>
            <person name="Manzoor S."/>
        </authorList>
    </citation>
    <scope>NUCLEOTIDE SEQUENCE [LARGE SCALE GENOMIC DNA]</scope>
    <source>
        <strain evidence="1">Clostridium ultunense strain Esp</strain>
    </source>
</reference>
<dbReference type="EMBL" id="LT669839">
    <property type="protein sequence ID" value="SHD77767.1"/>
    <property type="molecule type" value="Genomic_DNA"/>
</dbReference>
<sequence length="118" mass="13208">MKRIILLLLVFSITIFITACNKESAEIIDIRGEIKEVYADEESLLIQSILVEGQIEDDTKYDSAIITITNDTKIFKDNEGVAIEDIMEGLRVEVTFDGPVAESYPVQATAKKIIIIED</sequence>
<dbReference type="InterPro" id="IPR021598">
    <property type="entry name" value="DUF3221"/>
</dbReference>
<proteinExistence type="predicted"/>
<dbReference type="Pfam" id="PF11518">
    <property type="entry name" value="DUF3221"/>
    <property type="match status" value="1"/>
</dbReference>
<gene>
    <name evidence="1" type="ORF">CUESP1_2421</name>
</gene>
<dbReference type="RefSeq" id="WP_005586957.1">
    <property type="nucleotide sequence ID" value="NZ_LT669839.1"/>
</dbReference>